<gene>
    <name evidence="4" type="ORF">SCNRRL3882_7682</name>
</gene>
<dbReference type="Proteomes" id="UP000235464">
    <property type="component" value="Chromosome I"/>
</dbReference>
<dbReference type="InterPro" id="IPR050832">
    <property type="entry name" value="Bact_Acetyltransf"/>
</dbReference>
<proteinExistence type="predicted"/>
<dbReference type="PANTHER" id="PTHR43877">
    <property type="entry name" value="AMINOALKYLPHOSPHONATE N-ACETYLTRANSFERASE-RELATED-RELATED"/>
    <property type="match status" value="1"/>
</dbReference>
<keyword evidence="1 4" id="KW-0808">Transferase</keyword>
<accession>A0A2N9BLJ5</accession>
<reference evidence="5" key="1">
    <citation type="submission" date="2017-11" db="EMBL/GenBank/DDBJ databases">
        <authorList>
            <person name="Wibberg D."/>
        </authorList>
    </citation>
    <scope>NUCLEOTIDE SEQUENCE [LARGE SCALE GENOMIC DNA]</scope>
</reference>
<keyword evidence="5" id="KW-1185">Reference proteome</keyword>
<dbReference type="OrthoDB" id="9805924at2"/>
<dbReference type="EMBL" id="LT963352">
    <property type="protein sequence ID" value="SOR84237.1"/>
    <property type="molecule type" value="Genomic_DNA"/>
</dbReference>
<dbReference type="InterPro" id="IPR000182">
    <property type="entry name" value="GNAT_dom"/>
</dbReference>
<dbReference type="RefSeq" id="WP_010038361.1">
    <property type="nucleotide sequence ID" value="NZ_LT962942.1"/>
</dbReference>
<dbReference type="CDD" id="cd04301">
    <property type="entry name" value="NAT_SF"/>
    <property type="match status" value="1"/>
</dbReference>
<evidence type="ECO:0000259" key="3">
    <source>
        <dbReference type="PROSITE" id="PS51186"/>
    </source>
</evidence>
<dbReference type="GO" id="GO:0016747">
    <property type="term" value="F:acyltransferase activity, transferring groups other than amino-acyl groups"/>
    <property type="evidence" value="ECO:0007669"/>
    <property type="project" value="InterPro"/>
</dbReference>
<keyword evidence="2" id="KW-0012">Acyltransferase</keyword>
<evidence type="ECO:0000256" key="2">
    <source>
        <dbReference type="ARBA" id="ARBA00023315"/>
    </source>
</evidence>
<sequence>MITIGSLREEDRAAWEALARGYKAFYRTMVPDEGYEQTWQRLRGGTEFHGIGAWSQGKLVGIAHYLFHPTFWMEDSCYLQDLFVDEAARGRGVARMLIEKVADASRERGASRFYWTTQEDNVAARALYDKVASFKGFIRYDYPIGLRPGGSAGGAGQQ</sequence>
<dbReference type="SUPFAM" id="SSF55729">
    <property type="entry name" value="Acyl-CoA N-acyltransferases (Nat)"/>
    <property type="match status" value="1"/>
</dbReference>
<evidence type="ECO:0000256" key="1">
    <source>
        <dbReference type="ARBA" id="ARBA00022679"/>
    </source>
</evidence>
<dbReference type="Gene3D" id="3.40.630.30">
    <property type="match status" value="1"/>
</dbReference>
<protein>
    <submittedName>
        <fullName evidence="4">Ribosomal-protein-alanine acetyltransferase</fullName>
    </submittedName>
</protein>
<dbReference type="AlphaFoldDB" id="A0A2N9BLJ5"/>
<name>A0A2N9BLJ5_STRCX</name>
<evidence type="ECO:0000313" key="4">
    <source>
        <dbReference type="EMBL" id="SOR84237.1"/>
    </source>
</evidence>
<feature type="domain" description="N-acetyltransferase" evidence="3">
    <location>
        <begin position="2"/>
        <end position="158"/>
    </location>
</feature>
<dbReference type="InterPro" id="IPR016181">
    <property type="entry name" value="Acyl_CoA_acyltransferase"/>
</dbReference>
<organism evidence="4 5">
    <name type="scientific">Streptomyces chartreusis NRRL 3882</name>
    <dbReference type="NCBI Taxonomy" id="1079985"/>
    <lineage>
        <taxon>Bacteria</taxon>
        <taxon>Bacillati</taxon>
        <taxon>Actinomycetota</taxon>
        <taxon>Actinomycetes</taxon>
        <taxon>Kitasatosporales</taxon>
        <taxon>Streptomycetaceae</taxon>
        <taxon>Streptomyces</taxon>
    </lineage>
</organism>
<evidence type="ECO:0000313" key="5">
    <source>
        <dbReference type="Proteomes" id="UP000235464"/>
    </source>
</evidence>
<dbReference type="Pfam" id="PF00583">
    <property type="entry name" value="Acetyltransf_1"/>
    <property type="match status" value="1"/>
</dbReference>
<dbReference type="PROSITE" id="PS51186">
    <property type="entry name" value="GNAT"/>
    <property type="match status" value="1"/>
</dbReference>